<proteinExistence type="predicted"/>
<organism evidence="2 3">
    <name type="scientific">Aspergillus pseudotamarii</name>
    <dbReference type="NCBI Taxonomy" id="132259"/>
    <lineage>
        <taxon>Eukaryota</taxon>
        <taxon>Fungi</taxon>
        <taxon>Dikarya</taxon>
        <taxon>Ascomycota</taxon>
        <taxon>Pezizomycotina</taxon>
        <taxon>Eurotiomycetes</taxon>
        <taxon>Eurotiomycetidae</taxon>
        <taxon>Eurotiales</taxon>
        <taxon>Aspergillaceae</taxon>
        <taxon>Aspergillus</taxon>
        <taxon>Aspergillus subgen. Circumdati</taxon>
    </lineage>
</organism>
<dbReference type="GeneID" id="43637172"/>
<evidence type="ECO:0000313" key="3">
    <source>
        <dbReference type="Proteomes" id="UP000325672"/>
    </source>
</evidence>
<name>A0A5N6TBS7_ASPPS</name>
<gene>
    <name evidence="2" type="ORF">BDV38DRAFT_231685</name>
</gene>
<reference evidence="2 3" key="1">
    <citation type="submission" date="2019-04" db="EMBL/GenBank/DDBJ databases">
        <title>Friends and foes A comparative genomics study of 23 Aspergillus species from section Flavi.</title>
        <authorList>
            <consortium name="DOE Joint Genome Institute"/>
            <person name="Kjaerbolling I."/>
            <person name="Vesth T."/>
            <person name="Frisvad J.C."/>
            <person name="Nybo J.L."/>
            <person name="Theobald S."/>
            <person name="Kildgaard S."/>
            <person name="Isbrandt T."/>
            <person name="Kuo A."/>
            <person name="Sato A."/>
            <person name="Lyhne E.K."/>
            <person name="Kogle M.E."/>
            <person name="Wiebenga A."/>
            <person name="Kun R.S."/>
            <person name="Lubbers R.J."/>
            <person name="Makela M.R."/>
            <person name="Barry K."/>
            <person name="Chovatia M."/>
            <person name="Clum A."/>
            <person name="Daum C."/>
            <person name="Haridas S."/>
            <person name="He G."/>
            <person name="LaButti K."/>
            <person name="Lipzen A."/>
            <person name="Mondo S."/>
            <person name="Riley R."/>
            <person name="Salamov A."/>
            <person name="Simmons B.A."/>
            <person name="Magnuson J.K."/>
            <person name="Henrissat B."/>
            <person name="Mortensen U.H."/>
            <person name="Larsen T.O."/>
            <person name="Devries R.P."/>
            <person name="Grigoriev I.V."/>
            <person name="Machida M."/>
            <person name="Baker S.E."/>
            <person name="Andersen M.R."/>
        </authorList>
    </citation>
    <scope>NUCLEOTIDE SEQUENCE [LARGE SCALE GENOMIC DNA]</scope>
    <source>
        <strain evidence="2 3">CBS 117625</strain>
    </source>
</reference>
<dbReference type="EMBL" id="ML743551">
    <property type="protein sequence ID" value="KAE8143581.1"/>
    <property type="molecule type" value="Genomic_DNA"/>
</dbReference>
<keyword evidence="3" id="KW-1185">Reference proteome</keyword>
<protein>
    <submittedName>
        <fullName evidence="2">Uncharacterized protein</fullName>
    </submittedName>
</protein>
<keyword evidence="1" id="KW-1133">Transmembrane helix</keyword>
<dbReference type="AlphaFoldDB" id="A0A5N6TBS7"/>
<dbReference type="RefSeq" id="XP_031919644.1">
    <property type="nucleotide sequence ID" value="XM_032052962.1"/>
</dbReference>
<evidence type="ECO:0000256" key="1">
    <source>
        <dbReference type="SAM" id="Phobius"/>
    </source>
</evidence>
<keyword evidence="1" id="KW-0472">Membrane</keyword>
<sequence>MRNSSHCLYDLTNASRNSNLLDIRNSESMRSDDWSCNAIGAYVAGLLAFPIALMISRS</sequence>
<accession>A0A5N6TBS7</accession>
<feature type="transmembrane region" description="Helical" evidence="1">
    <location>
        <begin position="39"/>
        <end position="56"/>
    </location>
</feature>
<dbReference type="Proteomes" id="UP000325672">
    <property type="component" value="Unassembled WGS sequence"/>
</dbReference>
<evidence type="ECO:0000313" key="2">
    <source>
        <dbReference type="EMBL" id="KAE8143581.1"/>
    </source>
</evidence>
<keyword evidence="1" id="KW-0812">Transmembrane</keyword>